<gene>
    <name evidence="1" type="ORF">LOY88_002557</name>
</gene>
<protein>
    <submittedName>
        <fullName evidence="1">Uncharacterized protein</fullName>
    </submittedName>
</protein>
<evidence type="ECO:0000313" key="1">
    <source>
        <dbReference type="EMBL" id="KAI2388574.1"/>
    </source>
</evidence>
<organism evidence="1">
    <name type="scientific">Ophidiomyces ophidiicola</name>
    <dbReference type="NCBI Taxonomy" id="1387563"/>
    <lineage>
        <taxon>Eukaryota</taxon>
        <taxon>Fungi</taxon>
        <taxon>Dikarya</taxon>
        <taxon>Ascomycota</taxon>
        <taxon>Pezizomycotina</taxon>
        <taxon>Eurotiomycetes</taxon>
        <taxon>Eurotiomycetidae</taxon>
        <taxon>Onygenales</taxon>
        <taxon>Onygenaceae</taxon>
        <taxon>Ophidiomyces</taxon>
    </lineage>
</organism>
<reference evidence="1" key="1">
    <citation type="journal article" date="2022" name="bioRxiv">
        <title>Population genetic analysis of Ophidiomyces ophidiicola, the causative agent of snake fungal disease, indicates recent introductions to the USA.</title>
        <authorList>
            <person name="Ladner J.T."/>
            <person name="Palmer J.M."/>
            <person name="Ettinger C.L."/>
            <person name="Stajich J.E."/>
            <person name="Farrell T.M."/>
            <person name="Glorioso B.M."/>
            <person name="Lawson B."/>
            <person name="Price S.J."/>
            <person name="Stengle A.G."/>
            <person name="Grear D.A."/>
            <person name="Lorch J.M."/>
        </authorList>
    </citation>
    <scope>NUCLEOTIDE SEQUENCE</scope>
    <source>
        <strain evidence="1">NWHC 24266-5</strain>
    </source>
</reference>
<sequence length="782" mass="86683">MMHCPGTRPPSTSPSTTTESDTTALDTTAPSLTPATSISGPVSPTGREDRPEDCVKEFRNSRRVTRPLGSPKSDRANQGLDHKENRRNELCSFKNGLFENDALWVQGGRDFSSHFERLTDMDSDGVRKEEPRESMNLNRIADFETSFNSCVESPTLVPKCGVRSRQVKTSAATEEASSRNGAKSENAARRSKRLSALKDSADAANDNDSALGKRTLDTTSKGQDKVEMPNRRPKLRPRIEGQIHSESPSSVQAPSTKKRRVSEAVSPGLSPATSSQSVVKERNLGIHKKKEWLNQGLYAGQNPVNSSTPRSKRARTNTRKGESQNAAVFPLPIYAGARLLEAGRAFKLPFGVFSPLPHKQPKPNEWRKANKNVFVGDAASIWKASKLKEHSTCTCTKESGCDENCQNRYMFYECDDTNCRLGPEVCRNRSFGELRRRCKAGSKFNIGVEVIKTSNRGYGVRSNRSFDPNQIIIEYTGEILTQEECERRMRTVYKKSECYYLMHFDQSMVIDATRGSIARFINHSCEPNCRMEKWTVAGKPRMALFAGEDGIVTGEELTYDYNFDPYSQKNVQECRCGAATCRGVLGPKPKDYKNKGVDVKRKRPAQTIPTTATAASRRKRMTRKYSKSTPMRAENKKLAPRSRLTTQPTKLKTNIRAAKAGTGNFKPTTLPVKRRGRPPSAGTSLKTNERVKKQTKQVNESVILSSDRQANSIAAARCSNSTPAVMKRFLEAAGGPTLIATPSLTSRNKRTNVPRHDSPGAIAGKPLIARPRGRPRKVALKG</sequence>
<comment type="caution">
    <text evidence="1">The sequence shown here is derived from an EMBL/GenBank/DDBJ whole genome shotgun (WGS) entry which is preliminary data.</text>
</comment>
<name>A0ACB8UYX2_9EURO</name>
<dbReference type="EMBL" id="JALBCA010000030">
    <property type="protein sequence ID" value="KAI2388574.1"/>
    <property type="molecule type" value="Genomic_DNA"/>
</dbReference>
<accession>A0ACB8UYX2</accession>
<proteinExistence type="predicted"/>